<dbReference type="GO" id="GO:0005634">
    <property type="term" value="C:nucleus"/>
    <property type="evidence" value="ECO:0007669"/>
    <property type="project" value="UniProtKB-SubCell"/>
</dbReference>
<dbReference type="PROSITE" id="PS50157">
    <property type="entry name" value="ZINC_FINGER_C2H2_2"/>
    <property type="match status" value="3"/>
</dbReference>
<dbReference type="FunFam" id="3.30.160.60:FF:002692">
    <property type="entry name" value="Kruppel-like factor 15"/>
    <property type="match status" value="1"/>
</dbReference>
<keyword evidence="2" id="KW-0479">Metal-binding</keyword>
<evidence type="ECO:0000313" key="12">
    <source>
        <dbReference type="RefSeq" id="XP_005190039.2"/>
    </source>
</evidence>
<dbReference type="GO" id="GO:0000981">
    <property type="term" value="F:DNA-binding transcription factor activity, RNA polymerase II-specific"/>
    <property type="evidence" value="ECO:0007669"/>
    <property type="project" value="TreeGrafter"/>
</dbReference>
<dbReference type="InterPro" id="IPR013087">
    <property type="entry name" value="Znf_C2H2_type"/>
</dbReference>
<keyword evidence="5" id="KW-0862">Zinc</keyword>
<evidence type="ECO:0000256" key="2">
    <source>
        <dbReference type="ARBA" id="ARBA00022723"/>
    </source>
</evidence>
<dbReference type="AlphaFoldDB" id="A0A1I8N4H2"/>
<keyword evidence="6" id="KW-0539">Nucleus</keyword>
<evidence type="ECO:0000256" key="6">
    <source>
        <dbReference type="ARBA" id="ARBA00023242"/>
    </source>
</evidence>
<dbReference type="PANTHER" id="PTHR23235:SF120">
    <property type="entry name" value="KRUPPEL-LIKE FACTOR 15"/>
    <property type="match status" value="1"/>
</dbReference>
<evidence type="ECO:0000259" key="9">
    <source>
        <dbReference type="PROSITE" id="PS50157"/>
    </source>
</evidence>
<reference evidence="10" key="1">
    <citation type="submission" date="2020-05" db="UniProtKB">
        <authorList>
            <consortium name="EnsemblMetazoa"/>
        </authorList>
    </citation>
    <scope>IDENTIFICATION</scope>
    <source>
        <strain evidence="10">Aabys</strain>
    </source>
</reference>
<keyword evidence="4 7" id="KW-0863">Zinc-finger</keyword>
<dbReference type="VEuPathDB" id="VectorBase:MDOA011460"/>
<dbReference type="RefSeq" id="XP_005190039.2">
    <property type="nucleotide sequence ID" value="XM_005189982.4"/>
</dbReference>
<evidence type="ECO:0000256" key="7">
    <source>
        <dbReference type="PROSITE-ProRule" id="PRU00042"/>
    </source>
</evidence>
<dbReference type="SUPFAM" id="SSF57667">
    <property type="entry name" value="beta-beta-alpha zinc fingers"/>
    <property type="match status" value="2"/>
</dbReference>
<dbReference type="Gene3D" id="3.30.160.60">
    <property type="entry name" value="Classic Zinc Finger"/>
    <property type="match status" value="3"/>
</dbReference>
<accession>A0A1I8N4H2</accession>
<dbReference type="Proteomes" id="UP001652621">
    <property type="component" value="Unplaced"/>
</dbReference>
<dbReference type="VEuPathDB" id="VectorBase:MDOMA2_020067"/>
<evidence type="ECO:0000256" key="4">
    <source>
        <dbReference type="ARBA" id="ARBA00022771"/>
    </source>
</evidence>
<dbReference type="GO" id="GO:0008270">
    <property type="term" value="F:zinc ion binding"/>
    <property type="evidence" value="ECO:0007669"/>
    <property type="project" value="UniProtKB-KW"/>
</dbReference>
<sequence>MMDFFADGGFQQLFDDLNEHYSGSAIWIDSSEISSSGYDYNDPNNGVEYPEENYLCCDQDYHLFVMEPETSTPSSNHFSEDSENQLQASLDYLLNASYDLMEGNTELESLQNTSLALQAKELSDWEEKFLDNFIEIPELIDFLPEKTPLCTDNCNHFLQECAENLKLFATPPSSPASYYSSNNSTPETANAKNDDDANSPSPDHSKENDKIYTCNFGDCGKIYAKPAHLKAHLRRHLGEKPYVCNWSDCTWRFSRSDELARHRRSHSGIKPYKCDFCGKCFARSDHLTKHRKVHERRILAASKAGKIDLDGVMPQSVLTVRPGRKRKNQL</sequence>
<dbReference type="PANTHER" id="PTHR23235">
    <property type="entry name" value="KRUEPPEL-LIKE TRANSCRIPTION FACTOR"/>
    <property type="match status" value="1"/>
</dbReference>
<dbReference type="Pfam" id="PF00096">
    <property type="entry name" value="zf-C2H2"/>
    <property type="match status" value="3"/>
</dbReference>
<dbReference type="SMART" id="SM00355">
    <property type="entry name" value="ZnF_C2H2"/>
    <property type="match status" value="3"/>
</dbReference>
<feature type="domain" description="C2H2-type" evidence="9">
    <location>
        <begin position="242"/>
        <end position="271"/>
    </location>
</feature>
<evidence type="ECO:0000313" key="10">
    <source>
        <dbReference type="EnsemblMetazoa" id="MDOA011460-PA"/>
    </source>
</evidence>
<dbReference type="OrthoDB" id="4748970at2759"/>
<gene>
    <name evidence="10" type="primary">101895403</name>
    <name evidence="12" type="synonym">LOC101889326</name>
</gene>
<evidence type="ECO:0000256" key="8">
    <source>
        <dbReference type="SAM" id="MobiDB-lite"/>
    </source>
</evidence>
<keyword evidence="3" id="KW-0677">Repeat</keyword>
<dbReference type="FunFam" id="3.30.160.60:FF:000018">
    <property type="entry name" value="Krueppel-like factor 15"/>
    <property type="match status" value="1"/>
</dbReference>
<feature type="compositionally biased region" description="Low complexity" evidence="8">
    <location>
        <begin position="176"/>
        <end position="186"/>
    </location>
</feature>
<organism evidence="10">
    <name type="scientific">Musca domestica</name>
    <name type="common">House fly</name>
    <dbReference type="NCBI Taxonomy" id="7370"/>
    <lineage>
        <taxon>Eukaryota</taxon>
        <taxon>Metazoa</taxon>
        <taxon>Ecdysozoa</taxon>
        <taxon>Arthropoda</taxon>
        <taxon>Hexapoda</taxon>
        <taxon>Insecta</taxon>
        <taxon>Pterygota</taxon>
        <taxon>Neoptera</taxon>
        <taxon>Endopterygota</taxon>
        <taxon>Diptera</taxon>
        <taxon>Brachycera</taxon>
        <taxon>Muscomorpha</taxon>
        <taxon>Muscoidea</taxon>
        <taxon>Muscidae</taxon>
        <taxon>Musca</taxon>
    </lineage>
</organism>
<feature type="region of interest" description="Disordered" evidence="8">
    <location>
        <begin position="176"/>
        <end position="206"/>
    </location>
</feature>
<dbReference type="STRING" id="7370.A0A1I8M534"/>
<evidence type="ECO:0000256" key="1">
    <source>
        <dbReference type="ARBA" id="ARBA00004123"/>
    </source>
</evidence>
<evidence type="ECO:0000256" key="5">
    <source>
        <dbReference type="ARBA" id="ARBA00022833"/>
    </source>
</evidence>
<keyword evidence="11" id="KW-1185">Reference proteome</keyword>
<dbReference type="GO" id="GO:0000978">
    <property type="term" value="F:RNA polymerase II cis-regulatory region sequence-specific DNA binding"/>
    <property type="evidence" value="ECO:0007669"/>
    <property type="project" value="TreeGrafter"/>
</dbReference>
<dbReference type="PROSITE" id="PS00028">
    <property type="entry name" value="ZINC_FINGER_C2H2_1"/>
    <property type="match status" value="3"/>
</dbReference>
<dbReference type="eggNOG" id="KOG1721">
    <property type="taxonomic scope" value="Eukaryota"/>
</dbReference>
<dbReference type="STRING" id="7370.A0A1I8N4H2"/>
<dbReference type="VEuPathDB" id="VectorBase:MDOA001323"/>
<feature type="domain" description="C2H2-type" evidence="9">
    <location>
        <begin position="272"/>
        <end position="294"/>
    </location>
</feature>
<comment type="subcellular location">
    <subcellularLocation>
        <location evidence="1">Nucleus</location>
    </subcellularLocation>
</comment>
<proteinExistence type="predicted"/>
<feature type="domain" description="C2H2-type" evidence="9">
    <location>
        <begin position="212"/>
        <end position="241"/>
    </location>
</feature>
<reference evidence="12" key="2">
    <citation type="submission" date="2025-05" db="UniProtKB">
        <authorList>
            <consortium name="RefSeq"/>
        </authorList>
    </citation>
    <scope>IDENTIFICATION</scope>
    <source>
        <strain evidence="12">Aabys</strain>
        <tissue evidence="12">Whole body</tissue>
    </source>
</reference>
<evidence type="ECO:0000313" key="11">
    <source>
        <dbReference type="Proteomes" id="UP001652621"/>
    </source>
</evidence>
<evidence type="ECO:0000256" key="3">
    <source>
        <dbReference type="ARBA" id="ARBA00022737"/>
    </source>
</evidence>
<dbReference type="EnsemblMetazoa" id="MDOA011460-RA">
    <property type="protein sequence ID" value="MDOA011460-PA"/>
    <property type="gene ID" value="MDOA011460"/>
</dbReference>
<dbReference type="InterPro" id="IPR036236">
    <property type="entry name" value="Znf_C2H2_sf"/>
</dbReference>
<name>A0A1I8N4H2_MUSDO</name>
<protein>
    <submittedName>
        <fullName evidence="12">Krueppel-like factor 3</fullName>
    </submittedName>
</protein>